<organism evidence="8 9">
    <name type="scientific">Streptomyces atratus</name>
    <dbReference type="NCBI Taxonomy" id="1893"/>
    <lineage>
        <taxon>Bacteria</taxon>
        <taxon>Bacillati</taxon>
        <taxon>Actinomycetota</taxon>
        <taxon>Actinomycetes</taxon>
        <taxon>Kitasatosporales</taxon>
        <taxon>Streptomycetaceae</taxon>
        <taxon>Streptomyces</taxon>
    </lineage>
</organism>
<evidence type="ECO:0000256" key="6">
    <source>
        <dbReference type="SAM" id="Phobius"/>
    </source>
</evidence>
<feature type="transmembrane region" description="Helical" evidence="6">
    <location>
        <begin position="295"/>
        <end position="314"/>
    </location>
</feature>
<evidence type="ECO:0000256" key="5">
    <source>
        <dbReference type="SAM" id="MobiDB-lite"/>
    </source>
</evidence>
<evidence type="ECO:0000256" key="2">
    <source>
        <dbReference type="ARBA" id="ARBA00022692"/>
    </source>
</evidence>
<feature type="transmembrane region" description="Helical" evidence="6">
    <location>
        <begin position="137"/>
        <end position="163"/>
    </location>
</feature>
<evidence type="ECO:0000313" key="8">
    <source>
        <dbReference type="EMBL" id="AXE76398.1"/>
    </source>
</evidence>
<feature type="compositionally biased region" description="Basic and acidic residues" evidence="5">
    <location>
        <begin position="362"/>
        <end position="371"/>
    </location>
</feature>
<evidence type="ECO:0000256" key="3">
    <source>
        <dbReference type="ARBA" id="ARBA00022989"/>
    </source>
</evidence>
<proteinExistence type="predicted"/>
<dbReference type="InterPro" id="IPR051533">
    <property type="entry name" value="WaaL-like"/>
</dbReference>
<dbReference type="InterPro" id="IPR007016">
    <property type="entry name" value="O-antigen_ligase-rel_domated"/>
</dbReference>
<dbReference type="Proteomes" id="UP000252698">
    <property type="component" value="Chromosome"/>
</dbReference>
<dbReference type="PANTHER" id="PTHR37422">
    <property type="entry name" value="TEICHURONIC ACID BIOSYNTHESIS PROTEIN TUAE"/>
    <property type="match status" value="1"/>
</dbReference>
<dbReference type="KEGG" id="sata:C5746_04975"/>
<keyword evidence="4 6" id="KW-0472">Membrane</keyword>
<keyword evidence="2 6" id="KW-0812">Transmembrane</keyword>
<dbReference type="AlphaFoldDB" id="A0A2Z5J7T9"/>
<accession>A0A2Z5J7T9</accession>
<feature type="transmembrane region" description="Helical" evidence="6">
    <location>
        <begin position="105"/>
        <end position="125"/>
    </location>
</feature>
<dbReference type="EMBL" id="CP027306">
    <property type="protein sequence ID" value="AXE76398.1"/>
    <property type="molecule type" value="Genomic_DNA"/>
</dbReference>
<comment type="subcellular location">
    <subcellularLocation>
        <location evidence="1">Membrane</location>
        <topology evidence="1">Multi-pass membrane protein</topology>
    </subcellularLocation>
</comment>
<feature type="transmembrane region" description="Helical" evidence="6">
    <location>
        <begin position="21"/>
        <end position="39"/>
    </location>
</feature>
<feature type="domain" description="O-antigen ligase-related" evidence="7">
    <location>
        <begin position="138"/>
        <end position="275"/>
    </location>
</feature>
<evidence type="ECO:0000256" key="1">
    <source>
        <dbReference type="ARBA" id="ARBA00004141"/>
    </source>
</evidence>
<evidence type="ECO:0000256" key="4">
    <source>
        <dbReference type="ARBA" id="ARBA00023136"/>
    </source>
</evidence>
<dbReference type="PANTHER" id="PTHR37422:SF13">
    <property type="entry name" value="LIPOPOLYSACCHARIDE BIOSYNTHESIS PROTEIN PA4999-RELATED"/>
    <property type="match status" value="1"/>
</dbReference>
<gene>
    <name evidence="8" type="ORF">C5746_04975</name>
</gene>
<evidence type="ECO:0000313" key="9">
    <source>
        <dbReference type="Proteomes" id="UP000252698"/>
    </source>
</evidence>
<feature type="region of interest" description="Disordered" evidence="5">
    <location>
        <begin position="337"/>
        <end position="399"/>
    </location>
</feature>
<evidence type="ECO:0000259" key="7">
    <source>
        <dbReference type="Pfam" id="PF04932"/>
    </source>
</evidence>
<sequence>MTIAPAGRGRARERGNGSDGAGAVILAACATWSLISAAGRETGPEGVLLALLAVAAGFACGRICGTLVPVATATVAAVGALLMGLLSRHGMPGATATADTAPGHAGAAAALLVLAAGAACCAAAASRQAPLRFSLRLLALGTACAALALRSVAGFAAALGVLLCSLAAARMRQRLLGLAGLALATGLVVATSWAVAADALPQGLMVSLEGPLTAHRVLLWQDALELAGEHPVLGVGPGRFAELSPAVEQTVHSDGKPHSAPLQQAAEQGVVGVGLLGSAFGWLLYVLWRSPRTTAVVLTAGAALTALAVLASVGNALSFTPVTAGAGLLAGLASARRPIGDDTTGADGTDGTRGPDGADQARGADDVHQVRGPEGADGAANRPGDAARRTRRADRSTPL</sequence>
<feature type="transmembrane region" description="Helical" evidence="6">
    <location>
        <begin position="175"/>
        <end position="196"/>
    </location>
</feature>
<protein>
    <submittedName>
        <fullName evidence="8">O-antigen polymerase</fullName>
    </submittedName>
</protein>
<feature type="transmembrane region" description="Helical" evidence="6">
    <location>
        <begin position="51"/>
        <end position="84"/>
    </location>
</feature>
<reference evidence="8 9" key="1">
    <citation type="journal article" date="2018" name="Front. Microbiol.">
        <title>Genome Sequencing of Streptomyces atratus SCSIOZH16 and Activation Production of Nocardamine via Metabolic Engineering.</title>
        <authorList>
            <person name="Li Y."/>
            <person name="Zhang C."/>
            <person name="Liu C."/>
            <person name="Ju J."/>
            <person name="Ma J."/>
        </authorList>
    </citation>
    <scope>NUCLEOTIDE SEQUENCE [LARGE SCALE GENOMIC DNA]</scope>
    <source>
        <strain evidence="8 9">SCSIO_ZH16</strain>
    </source>
</reference>
<keyword evidence="3 6" id="KW-1133">Transmembrane helix</keyword>
<dbReference type="RefSeq" id="WP_114243062.1">
    <property type="nucleotide sequence ID" value="NZ_CP027306.1"/>
</dbReference>
<feature type="transmembrane region" description="Helical" evidence="6">
    <location>
        <begin position="269"/>
        <end position="288"/>
    </location>
</feature>
<dbReference type="Pfam" id="PF04932">
    <property type="entry name" value="Wzy_C"/>
    <property type="match status" value="1"/>
</dbReference>
<dbReference type="GeneID" id="95517880"/>
<name>A0A2Z5J7T9_STRAR</name>
<dbReference type="GO" id="GO:0016020">
    <property type="term" value="C:membrane"/>
    <property type="evidence" value="ECO:0007669"/>
    <property type="project" value="UniProtKB-SubCell"/>
</dbReference>